<name>A0A6A4I776_9AGAR</name>
<accession>A0A6A4I776</accession>
<dbReference type="AlphaFoldDB" id="A0A6A4I776"/>
<dbReference type="EMBL" id="ML769406">
    <property type="protein sequence ID" value="KAE9405800.1"/>
    <property type="molecule type" value="Genomic_DNA"/>
</dbReference>
<gene>
    <name evidence="2" type="ORF">BT96DRAFT_988053</name>
</gene>
<sequence length="155" mass="17612">MRHTFPIASPFPTHPQRPDHTPCSTLQTVRSDYQINVHFSLPFVKRTWIFSLFFSSSSRYSPKIYFPLSLLADQLAPPPEKLRYHAPQDLNITGGRRNLHAFFAHSRSQLTLPELGPYILGLGESGFCSSPSSIFYAGVNEQDYLELRCDSDSSF</sequence>
<evidence type="ECO:0000313" key="2">
    <source>
        <dbReference type="EMBL" id="KAE9405800.1"/>
    </source>
</evidence>
<reference evidence="2" key="1">
    <citation type="journal article" date="2019" name="Environ. Microbiol.">
        <title>Fungal ecological strategies reflected in gene transcription - a case study of two litter decomposers.</title>
        <authorList>
            <person name="Barbi F."/>
            <person name="Kohler A."/>
            <person name="Barry K."/>
            <person name="Baskaran P."/>
            <person name="Daum C."/>
            <person name="Fauchery L."/>
            <person name="Ihrmark K."/>
            <person name="Kuo A."/>
            <person name="LaButti K."/>
            <person name="Lipzen A."/>
            <person name="Morin E."/>
            <person name="Grigoriev I.V."/>
            <person name="Henrissat B."/>
            <person name="Lindahl B."/>
            <person name="Martin F."/>
        </authorList>
    </citation>
    <scope>NUCLEOTIDE SEQUENCE</scope>
    <source>
        <strain evidence="2">JB14</strain>
    </source>
</reference>
<evidence type="ECO:0000256" key="1">
    <source>
        <dbReference type="SAM" id="MobiDB-lite"/>
    </source>
</evidence>
<proteinExistence type="predicted"/>
<protein>
    <submittedName>
        <fullName evidence="2">Uncharacterized protein</fullName>
    </submittedName>
</protein>
<evidence type="ECO:0000313" key="3">
    <source>
        <dbReference type="Proteomes" id="UP000799118"/>
    </source>
</evidence>
<dbReference type="Proteomes" id="UP000799118">
    <property type="component" value="Unassembled WGS sequence"/>
</dbReference>
<keyword evidence="3" id="KW-1185">Reference proteome</keyword>
<feature type="region of interest" description="Disordered" evidence="1">
    <location>
        <begin position="1"/>
        <end position="21"/>
    </location>
</feature>
<organism evidence="2 3">
    <name type="scientific">Gymnopus androsaceus JB14</name>
    <dbReference type="NCBI Taxonomy" id="1447944"/>
    <lineage>
        <taxon>Eukaryota</taxon>
        <taxon>Fungi</taxon>
        <taxon>Dikarya</taxon>
        <taxon>Basidiomycota</taxon>
        <taxon>Agaricomycotina</taxon>
        <taxon>Agaricomycetes</taxon>
        <taxon>Agaricomycetidae</taxon>
        <taxon>Agaricales</taxon>
        <taxon>Marasmiineae</taxon>
        <taxon>Omphalotaceae</taxon>
        <taxon>Gymnopus</taxon>
    </lineage>
</organism>